<feature type="domain" description="Phosphatidate phosphatase APP1 catalytic" evidence="2">
    <location>
        <begin position="74"/>
        <end position="186"/>
    </location>
</feature>
<proteinExistence type="predicted"/>
<reference evidence="4" key="1">
    <citation type="journal article" date="2019" name="Int. J. Syst. Evol. Microbiol.">
        <title>The Global Catalogue of Microorganisms (GCM) 10K type strain sequencing project: providing services to taxonomists for standard genome sequencing and annotation.</title>
        <authorList>
            <consortium name="The Broad Institute Genomics Platform"/>
            <consortium name="The Broad Institute Genome Sequencing Center for Infectious Disease"/>
            <person name="Wu L."/>
            <person name="Ma J."/>
        </authorList>
    </citation>
    <scope>NUCLEOTIDE SEQUENCE [LARGE SCALE GENOMIC DNA]</scope>
    <source>
        <strain evidence="4">NBRC 108730</strain>
    </source>
</reference>
<accession>A0ABQ6JLM1</accession>
<dbReference type="PANTHER" id="PTHR28208">
    <property type="entry name" value="PHOSPHATIDATE PHOSPHATASE APP1"/>
    <property type="match status" value="1"/>
</dbReference>
<dbReference type="EMBL" id="BSUZ01000001">
    <property type="protein sequence ID" value="GMA89172.1"/>
    <property type="molecule type" value="Genomic_DNA"/>
</dbReference>
<evidence type="ECO:0000313" key="3">
    <source>
        <dbReference type="EMBL" id="GMA89172.1"/>
    </source>
</evidence>
<dbReference type="Gene3D" id="3.40.50.1000">
    <property type="entry name" value="HAD superfamily/HAD-like"/>
    <property type="match status" value="1"/>
</dbReference>
<dbReference type="InterPro" id="IPR052935">
    <property type="entry name" value="Mg2+_PAP"/>
</dbReference>
<keyword evidence="4" id="KW-1185">Reference proteome</keyword>
<evidence type="ECO:0000256" key="1">
    <source>
        <dbReference type="SAM" id="MobiDB-lite"/>
    </source>
</evidence>
<dbReference type="InterPro" id="IPR019236">
    <property type="entry name" value="APP1_cat"/>
</dbReference>
<dbReference type="PANTHER" id="PTHR28208:SF3">
    <property type="entry name" value="PHOSPHATIDATE PHOSPHATASE APP1"/>
    <property type="match status" value="1"/>
</dbReference>
<dbReference type="Proteomes" id="UP001157017">
    <property type="component" value="Unassembled WGS sequence"/>
</dbReference>
<dbReference type="Pfam" id="PF09949">
    <property type="entry name" value="APP1_cat"/>
    <property type="match status" value="1"/>
</dbReference>
<protein>
    <recommendedName>
        <fullName evidence="2">Phosphatidate phosphatase APP1 catalytic domain-containing protein</fullName>
    </recommendedName>
</protein>
<evidence type="ECO:0000259" key="2">
    <source>
        <dbReference type="Pfam" id="PF09949"/>
    </source>
</evidence>
<sequence>MRGWRHFLSARRAASASSLDLGGRRHVLSSGRGGYLDEVVAVDLPPGWSQGRLSVEGGDVTTVDVRVVGPDERVGLVSDIDDTVLMTALPRPLLAFWNTFVRREESRRPVPGMAELYRTVLQHNPGAFVVYVSTGAWNLAPALQRFLRRRGFPPGPLLLTDWGPTPDGWFRSGPEHKRAALRRLVDEPAAGALGAGGRRRAARPAACTTRSSGPAPRTCAWSPSARRP</sequence>
<dbReference type="InterPro" id="IPR023214">
    <property type="entry name" value="HAD_sf"/>
</dbReference>
<gene>
    <name evidence="3" type="ORF">GCM10025868_44220</name>
</gene>
<name>A0ABQ6JLM1_9ACTN</name>
<comment type="caution">
    <text evidence="3">The sequence shown here is derived from an EMBL/GenBank/DDBJ whole genome shotgun (WGS) entry which is preliminary data.</text>
</comment>
<feature type="region of interest" description="Disordered" evidence="1">
    <location>
        <begin position="192"/>
        <end position="228"/>
    </location>
</feature>
<organism evidence="3 4">
    <name type="scientific">Angustibacter aerolatus</name>
    <dbReference type="NCBI Taxonomy" id="1162965"/>
    <lineage>
        <taxon>Bacteria</taxon>
        <taxon>Bacillati</taxon>
        <taxon>Actinomycetota</taxon>
        <taxon>Actinomycetes</taxon>
        <taxon>Kineosporiales</taxon>
        <taxon>Kineosporiaceae</taxon>
    </lineage>
</organism>
<evidence type="ECO:0000313" key="4">
    <source>
        <dbReference type="Proteomes" id="UP001157017"/>
    </source>
</evidence>